<protein>
    <recommendedName>
        <fullName evidence="3">indole-3-glycerol-phosphate synthase</fullName>
        <ecNumber evidence="3">4.1.1.48</ecNumber>
    </recommendedName>
</protein>
<dbReference type="KEGG" id="ccj:UL81_07555"/>
<keyword evidence="11" id="KW-1185">Reference proteome</keyword>
<dbReference type="Pfam" id="PF00218">
    <property type="entry name" value="IGPS"/>
    <property type="match status" value="1"/>
</dbReference>
<dbReference type="InterPro" id="IPR045186">
    <property type="entry name" value="Indole-3-glycerol_P_synth"/>
</dbReference>
<evidence type="ECO:0000256" key="5">
    <source>
        <dbReference type="ARBA" id="ARBA00022793"/>
    </source>
</evidence>
<organism evidence="10 11">
    <name type="scientific">Corynebacterium camporealensis</name>
    <dbReference type="NCBI Taxonomy" id="161896"/>
    <lineage>
        <taxon>Bacteria</taxon>
        <taxon>Bacillati</taxon>
        <taxon>Actinomycetota</taxon>
        <taxon>Actinomycetes</taxon>
        <taxon>Mycobacteriales</taxon>
        <taxon>Corynebacteriaceae</taxon>
        <taxon>Corynebacterium</taxon>
    </lineage>
</organism>
<evidence type="ECO:0000256" key="1">
    <source>
        <dbReference type="ARBA" id="ARBA00001633"/>
    </source>
</evidence>
<evidence type="ECO:0000256" key="2">
    <source>
        <dbReference type="ARBA" id="ARBA00004696"/>
    </source>
</evidence>
<dbReference type="RefSeq" id="WP_035105144.1">
    <property type="nucleotide sequence ID" value="NZ_CP011311.1"/>
</dbReference>
<dbReference type="GO" id="GO:0004640">
    <property type="term" value="F:phosphoribosylanthranilate isomerase activity"/>
    <property type="evidence" value="ECO:0007669"/>
    <property type="project" value="TreeGrafter"/>
</dbReference>
<evidence type="ECO:0000256" key="8">
    <source>
        <dbReference type="ARBA" id="ARBA00023239"/>
    </source>
</evidence>
<dbReference type="InterPro" id="IPR013785">
    <property type="entry name" value="Aldolase_TIM"/>
</dbReference>
<dbReference type="CDD" id="cd00331">
    <property type="entry name" value="IGPS"/>
    <property type="match status" value="1"/>
</dbReference>
<dbReference type="PANTHER" id="PTHR22854:SF2">
    <property type="entry name" value="INDOLE-3-GLYCEROL-PHOSPHATE SYNTHASE"/>
    <property type="match status" value="1"/>
</dbReference>
<comment type="catalytic activity">
    <reaction evidence="1">
        <text>1-(2-carboxyphenylamino)-1-deoxy-D-ribulose 5-phosphate + H(+) = (1S,2R)-1-C-(indol-3-yl)glycerol 3-phosphate + CO2 + H2O</text>
        <dbReference type="Rhea" id="RHEA:23476"/>
        <dbReference type="ChEBI" id="CHEBI:15377"/>
        <dbReference type="ChEBI" id="CHEBI:15378"/>
        <dbReference type="ChEBI" id="CHEBI:16526"/>
        <dbReference type="ChEBI" id="CHEBI:58613"/>
        <dbReference type="ChEBI" id="CHEBI:58866"/>
        <dbReference type="EC" id="4.1.1.48"/>
    </reaction>
</comment>
<accession>A0A0F6TAZ5</accession>
<keyword evidence="7" id="KW-0057">Aromatic amino acid biosynthesis</keyword>
<dbReference type="SUPFAM" id="SSF51366">
    <property type="entry name" value="Ribulose-phoshate binding barrel"/>
    <property type="match status" value="1"/>
</dbReference>
<evidence type="ECO:0000313" key="10">
    <source>
        <dbReference type="EMBL" id="AKE39466.1"/>
    </source>
</evidence>
<dbReference type="GO" id="GO:0004425">
    <property type="term" value="F:indole-3-glycerol-phosphate synthase activity"/>
    <property type="evidence" value="ECO:0007669"/>
    <property type="project" value="UniProtKB-EC"/>
</dbReference>
<gene>
    <name evidence="10" type="primary">trpC2</name>
    <name evidence="10" type="ORF">UL81_07555</name>
</gene>
<keyword evidence="5" id="KW-0210">Decarboxylase</keyword>
<dbReference type="PANTHER" id="PTHR22854">
    <property type="entry name" value="TRYPTOPHAN BIOSYNTHESIS PROTEIN"/>
    <property type="match status" value="1"/>
</dbReference>
<evidence type="ECO:0000256" key="3">
    <source>
        <dbReference type="ARBA" id="ARBA00012362"/>
    </source>
</evidence>
<evidence type="ECO:0000256" key="4">
    <source>
        <dbReference type="ARBA" id="ARBA00022605"/>
    </source>
</evidence>
<reference evidence="10 11" key="1">
    <citation type="journal article" date="2015" name="Genome Announc.">
        <title>Complete Genome Sequence of Corynebacterium camporealensis DSM 44610, Isolated from the Milk of a Manchega Sheep with Subclinical Mastitis.</title>
        <authorList>
            <person name="Ruckert C."/>
            <person name="Albersmeier A."/>
            <person name="Winkler A."/>
            <person name="Tauch A."/>
        </authorList>
    </citation>
    <scope>NUCLEOTIDE SEQUENCE [LARGE SCALE GENOMIC DNA]</scope>
    <source>
        <strain evidence="10 11">DSM 44610</strain>
    </source>
</reference>
<dbReference type="EMBL" id="CP011311">
    <property type="protein sequence ID" value="AKE39466.1"/>
    <property type="molecule type" value="Genomic_DNA"/>
</dbReference>
<evidence type="ECO:0000313" key="11">
    <source>
        <dbReference type="Proteomes" id="UP000033566"/>
    </source>
</evidence>
<evidence type="ECO:0000259" key="9">
    <source>
        <dbReference type="Pfam" id="PF00218"/>
    </source>
</evidence>
<dbReference type="UniPathway" id="UPA00035">
    <property type="reaction ID" value="UER00043"/>
</dbReference>
<dbReference type="EC" id="4.1.1.48" evidence="3"/>
<keyword evidence="6" id="KW-0822">Tryptophan biosynthesis</keyword>
<feature type="domain" description="Indole-3-glycerol phosphate synthase" evidence="9">
    <location>
        <begin position="8"/>
        <end position="261"/>
    </location>
</feature>
<keyword evidence="8 10" id="KW-0456">Lyase</keyword>
<dbReference type="InterPro" id="IPR013798">
    <property type="entry name" value="Indole-3-glycerol_P_synth_dom"/>
</dbReference>
<dbReference type="Gene3D" id="3.20.20.70">
    <property type="entry name" value="Aldolase class I"/>
    <property type="match status" value="1"/>
</dbReference>
<evidence type="ECO:0000256" key="7">
    <source>
        <dbReference type="ARBA" id="ARBA00023141"/>
    </source>
</evidence>
<comment type="pathway">
    <text evidence="2">Amino-acid biosynthesis; L-tryptophan biosynthesis; L-tryptophan from chorismate: step 4/5.</text>
</comment>
<dbReference type="PATRIC" id="fig|161896.4.peg.1478"/>
<dbReference type="Proteomes" id="UP000033566">
    <property type="component" value="Chromosome"/>
</dbReference>
<dbReference type="GO" id="GO:0000162">
    <property type="term" value="P:L-tryptophan biosynthetic process"/>
    <property type="evidence" value="ECO:0007669"/>
    <property type="project" value="UniProtKB-UniPathway"/>
</dbReference>
<evidence type="ECO:0000256" key="6">
    <source>
        <dbReference type="ARBA" id="ARBA00022822"/>
    </source>
</evidence>
<dbReference type="AlphaFoldDB" id="A0A0F6TAZ5"/>
<sequence length="276" mass="29638">MSTPISVDHLVASVVARVAAREEKVSFQDVKARSRDMEPPRDACKALLSPGCSVIPELKRAVPYHGELGQWKSSEELARLAVSLEEVGVQLMACQTNPARFDSSLEDMQVIREAISVPMMCRDIIVDPYQIHEARCYGADAVPLQVQLLEQARLEALLDRIESLGMTAVLEVRSCGEVDRVLKAGGSVVAINAWSIDSDEMDRHAFAEISPGLPESVLRIAAGGIYSPRNLLSLASHGADAVLVGESVMGATDPSALARSLVAAGQHPACPSRKDC</sequence>
<keyword evidence="4" id="KW-0028">Amino-acid biosynthesis</keyword>
<name>A0A0F6TAZ5_9CORY</name>
<dbReference type="InterPro" id="IPR011060">
    <property type="entry name" value="RibuloseP-bd_barrel"/>
</dbReference>
<proteinExistence type="predicted"/>
<dbReference type="HOGENOM" id="CLU_034247_0_0_11"/>
<dbReference type="OrthoDB" id="9804217at2"/>